<geneLocation type="plasmid" evidence="4 5">
    <name>pBb323S2d</name>
</geneLocation>
<evidence type="ECO:0000313" key="4">
    <source>
        <dbReference type="EMBL" id="UGX89465.1"/>
    </source>
</evidence>
<reference evidence="4 5" key="3">
    <citation type="journal article" date="2022" name="Int. J. Syst. Evol. Microbiol.">
        <title>Strains of Bradyrhizobium barranii sp. nov. associated with legumes native to Canada are symbionts of soybeans and belong to different subspecies (subsp. barranii subsp. nov. and subsp. apii subsp. nov.) and symbiovars (sv. glycinearum and sv. septentrionale).</title>
        <authorList>
            <person name="Bromfield E.S.P."/>
            <person name="Cloutier S."/>
            <person name="Wasai-Hara S."/>
            <person name="Minamisawa K."/>
        </authorList>
    </citation>
    <scope>NUCLEOTIDE SEQUENCE [LARGE SCALE GENOMIC DNA]</scope>
    <source>
        <strain evidence="4 5">323S2</strain>
        <plasmid evidence="5">pBb323S2d</plasmid>
    </source>
</reference>
<organism evidence="3">
    <name type="scientific">Bradyrhizobium barranii subsp. barranii</name>
    <dbReference type="NCBI Taxonomy" id="2823807"/>
    <lineage>
        <taxon>Bacteria</taxon>
        <taxon>Pseudomonadati</taxon>
        <taxon>Pseudomonadota</taxon>
        <taxon>Alphaproteobacteria</taxon>
        <taxon>Hyphomicrobiales</taxon>
        <taxon>Nitrobacteraceae</taxon>
        <taxon>Bradyrhizobium</taxon>
        <taxon>Bradyrhizobium barranii</taxon>
    </lineage>
</organism>
<feature type="compositionally biased region" description="Basic and acidic residues" evidence="1">
    <location>
        <begin position="15"/>
        <end position="32"/>
    </location>
</feature>
<protein>
    <recommendedName>
        <fullName evidence="2">Large polyvalent protein-associated domain-containing protein</fullName>
    </recommendedName>
</protein>
<dbReference type="EMBL" id="JACBFH010000002">
    <property type="protein sequence ID" value="NYY96291.1"/>
    <property type="molecule type" value="Genomic_DNA"/>
</dbReference>
<keyword evidence="4" id="KW-0614">Plasmid</keyword>
<reference evidence="3" key="2">
    <citation type="submission" date="2020-06" db="EMBL/GenBank/DDBJ databases">
        <title>Whole Genome Sequence of Bradyrhizobium sp. Strain 323S2.</title>
        <authorList>
            <person name="Bromfield E.S.P."/>
        </authorList>
    </citation>
    <scope>NUCLEOTIDE SEQUENCE [LARGE SCALE GENOMIC DNA]</scope>
    <source>
        <strain evidence="3">323S2</strain>
    </source>
</reference>
<sequence length="420" mass="47401">MKHTRDDGENFSIERQYRTGRDSNLDERREDTATTSAQPDKSPSAATLDDAFPDRIRRKYYVVANKPERDESNGVARLYADERGEYLAFKVTEDRLITRLAAAEVIRDMVSVAQHRQWEALHVRGSVEFRREAWLEAGARGIEVRGYQPTDLDRQALADRRELWNRTHPRTHEVGVGSTSDKDMLAERLDYDKGVSGRLIEVSRAPYRNRSDAETTTYVTIELDNGLRHQVWGVGLEKAAADSKASPGDRIQVRRDGVERVAKDIKVIDAANGSARIERRQVPRNRWRVTAERFRSADRRSVARDPDLVAAQSHIVMIEKALERAFPQDERARQRIIEAAKGRIAHHLEQGHSFARATVLTLLTSTADRQPTKARGVMENSQECGNKSADSLASCCGSRPLFVVGSLSFPSTVLTTNLTR</sequence>
<dbReference type="Pfam" id="PF18821">
    <property type="entry name" value="LPD7"/>
    <property type="match status" value="1"/>
</dbReference>
<evidence type="ECO:0000256" key="1">
    <source>
        <dbReference type="SAM" id="MobiDB-lite"/>
    </source>
</evidence>
<dbReference type="Proteomes" id="UP000564836">
    <property type="component" value="Plasmid pBb323S2d"/>
</dbReference>
<dbReference type="RefSeq" id="WP_166354453.1">
    <property type="nucleotide sequence ID" value="NZ_CP049701.1"/>
</dbReference>
<feature type="domain" description="Large polyvalent protein-associated" evidence="2">
    <location>
        <begin position="79"/>
        <end position="159"/>
    </location>
</feature>
<name>A0A7Z0QL02_9BRAD</name>
<dbReference type="AlphaFoldDB" id="A0A7Z0QL02"/>
<feature type="compositionally biased region" description="Polar residues" evidence="1">
    <location>
        <begin position="33"/>
        <end position="45"/>
    </location>
</feature>
<reference evidence="4 5" key="1">
    <citation type="journal article" date="2017" name="Syst. Appl. Microbiol.">
        <title>Soybeans inoculated with root zone soils of Canadian native legumes harbour diverse and novel Bradyrhizobium spp. that possess agricultural potential.</title>
        <authorList>
            <person name="Bromfield E.S.P."/>
            <person name="Cloutier S."/>
            <person name="Tambong J.T."/>
            <person name="Tran Thi T.V."/>
        </authorList>
    </citation>
    <scope>NUCLEOTIDE SEQUENCE [LARGE SCALE GENOMIC DNA]</scope>
    <source>
        <strain evidence="4 5">323S2</strain>
    </source>
</reference>
<evidence type="ECO:0000259" key="2">
    <source>
        <dbReference type="Pfam" id="PF18821"/>
    </source>
</evidence>
<dbReference type="EMBL" id="CP088277">
    <property type="protein sequence ID" value="UGX89465.1"/>
    <property type="molecule type" value="Genomic_DNA"/>
</dbReference>
<accession>A0A7Z0QL02</accession>
<gene>
    <name evidence="4" type="ORF">G6321_00000080</name>
    <name evidence="3" type="ORF">G6321_50215</name>
</gene>
<dbReference type="InterPro" id="IPR040677">
    <property type="entry name" value="LPD7"/>
</dbReference>
<proteinExistence type="predicted"/>
<evidence type="ECO:0000313" key="3">
    <source>
        <dbReference type="EMBL" id="NYY96291.1"/>
    </source>
</evidence>
<evidence type="ECO:0000313" key="5">
    <source>
        <dbReference type="Proteomes" id="UP000564836"/>
    </source>
</evidence>
<feature type="region of interest" description="Disordered" evidence="1">
    <location>
        <begin position="1"/>
        <end position="49"/>
    </location>
</feature>